<evidence type="ECO:0000313" key="2">
    <source>
        <dbReference type="EMBL" id="OAQ94202.1"/>
    </source>
</evidence>
<protein>
    <submittedName>
        <fullName evidence="1">Uncharacterized protein</fullName>
    </submittedName>
</protein>
<organism evidence="1 3">
    <name type="scientific">Purpureocillium lilacinum</name>
    <name type="common">Paecilomyces lilacinus</name>
    <dbReference type="NCBI Taxonomy" id="33203"/>
    <lineage>
        <taxon>Eukaryota</taxon>
        <taxon>Fungi</taxon>
        <taxon>Dikarya</taxon>
        <taxon>Ascomycota</taxon>
        <taxon>Pezizomycotina</taxon>
        <taxon>Sordariomycetes</taxon>
        <taxon>Hypocreomycetidae</taxon>
        <taxon>Hypocreales</taxon>
        <taxon>Ophiocordycipitaceae</taxon>
        <taxon>Purpureocillium</taxon>
    </lineage>
</organism>
<dbReference type="EMBL" id="LSBH01000001">
    <property type="protein sequence ID" value="OAQ86241.1"/>
    <property type="molecule type" value="Genomic_DNA"/>
</dbReference>
<gene>
    <name evidence="1" type="ORF">VFPBJ_00281</name>
    <name evidence="2" type="ORF">VFPFJ_00311</name>
</gene>
<dbReference type="Proteomes" id="UP000078340">
    <property type="component" value="Unassembled WGS sequence"/>
</dbReference>
<accession>A0A179H9M8</accession>
<dbReference type="Proteomes" id="UP000078240">
    <property type="component" value="Unassembled WGS sequence"/>
</dbReference>
<evidence type="ECO:0000313" key="1">
    <source>
        <dbReference type="EMBL" id="OAQ86241.1"/>
    </source>
</evidence>
<proteinExistence type="predicted"/>
<evidence type="ECO:0000313" key="3">
    <source>
        <dbReference type="Proteomes" id="UP000078240"/>
    </source>
</evidence>
<dbReference type="AlphaFoldDB" id="A0A179H9M8"/>
<reference evidence="1 3" key="1">
    <citation type="submission" date="2016-01" db="EMBL/GenBank/DDBJ databases">
        <title>Biosynthesis of antibiotic leucinostatins and their inhibition on Phytophthora in bio-control Purpureocillium lilacinum.</title>
        <authorList>
            <person name="Wang G."/>
            <person name="Liu Z."/>
            <person name="Lin R."/>
            <person name="Li E."/>
            <person name="Mao Z."/>
            <person name="Ling J."/>
            <person name="Yin W."/>
            <person name="Xie B."/>
        </authorList>
    </citation>
    <scope>NUCLEOTIDE SEQUENCE [LARGE SCALE GENOMIC DNA]</scope>
    <source>
        <strain evidence="1">PLBJ-1</strain>
        <strain evidence="2">PLFJ-1</strain>
    </source>
</reference>
<name>A0A179H9M8_PURLI</name>
<dbReference type="EMBL" id="LSBI01000001">
    <property type="protein sequence ID" value="OAQ94202.1"/>
    <property type="molecule type" value="Genomic_DNA"/>
</dbReference>
<sequence>MGTRTRASSITRMSPSESHQEQLRRCYRSTSCCTMALLLLLPTYARRLALHLGGPVWDGPAADATRARCEKHQHIPSIRATASVHWIVGAPSAHLHPDRQPRPAQPSPALRLALGSPVLHWRATTSSIITGHRAPA</sequence>
<comment type="caution">
    <text evidence="1">The sequence shown here is derived from an EMBL/GenBank/DDBJ whole genome shotgun (WGS) entry which is preliminary data.</text>
</comment>